<dbReference type="Gene3D" id="1.10.101.10">
    <property type="entry name" value="PGBD-like superfamily/PGBD"/>
    <property type="match status" value="1"/>
</dbReference>
<dbReference type="EMBL" id="BAABDD010000006">
    <property type="protein sequence ID" value="GAA3737970.1"/>
    <property type="molecule type" value="Genomic_DNA"/>
</dbReference>
<dbReference type="InterPro" id="IPR036365">
    <property type="entry name" value="PGBD-like_sf"/>
</dbReference>
<evidence type="ECO:0000256" key="1">
    <source>
        <dbReference type="ARBA" id="ARBA00007553"/>
    </source>
</evidence>
<gene>
    <name evidence="4" type="ORF">GCM10022402_17370</name>
</gene>
<dbReference type="InterPro" id="IPR002477">
    <property type="entry name" value="Peptidoglycan-bd-like"/>
</dbReference>
<protein>
    <submittedName>
        <fullName evidence="4">N-acetylmuramoyl-L-alanine amidase</fullName>
    </submittedName>
</protein>
<dbReference type="CDD" id="cd06583">
    <property type="entry name" value="PGRP"/>
    <property type="match status" value="1"/>
</dbReference>
<dbReference type="InterPro" id="IPR036366">
    <property type="entry name" value="PGBDSf"/>
</dbReference>
<dbReference type="SUPFAM" id="SSF55846">
    <property type="entry name" value="N-acetylmuramoyl-L-alanine amidase-like"/>
    <property type="match status" value="1"/>
</dbReference>
<keyword evidence="5" id="KW-1185">Reference proteome</keyword>
<feature type="domain" description="N-acetylmuramoyl-L-alanine amidase" evidence="2">
    <location>
        <begin position="15"/>
        <end position="140"/>
    </location>
</feature>
<dbReference type="InterPro" id="IPR015510">
    <property type="entry name" value="PGRP"/>
</dbReference>
<comment type="similarity">
    <text evidence="1">Belongs to the N-acetylmuramoyl-L-alanine amidase 2 family.</text>
</comment>
<dbReference type="RefSeq" id="WP_344969347.1">
    <property type="nucleotide sequence ID" value="NZ_BAABDD010000006.1"/>
</dbReference>
<proteinExistence type="inferred from homology"/>
<dbReference type="Gene3D" id="3.40.80.10">
    <property type="entry name" value="Peptidoglycan recognition protein-like"/>
    <property type="match status" value="1"/>
</dbReference>
<sequence>MINIVSRGEWGARPPRNRNTVPMARRTEFVVHHSAGPVSQPVRSIQDFHMDSNGWSDIGYNLLVDAEGRAYEGRGWETVGAHASGHNISGIGVCFIGSDGDATDAAHATIRALYDEACDRAGHTLVKRGHRDVNATDCPGDDLYAWVRAGMPTEGPGGYTPTEPRVVAPGTEPPYAFPLPAGHWFGPPSADERNHSGYYWPDDRPHIRTYQEHLAERGWSIGVDGYHGPQTADVVRAFQQQARDEGHTEIGPADGLVGDRTWPWIWRKPVTSYGD</sequence>
<evidence type="ECO:0000313" key="4">
    <source>
        <dbReference type="EMBL" id="GAA3737970.1"/>
    </source>
</evidence>
<accession>A0ABP7FEZ1</accession>
<comment type="caution">
    <text evidence="4">The sequence shown here is derived from an EMBL/GenBank/DDBJ whole genome shotgun (WGS) entry which is preliminary data.</text>
</comment>
<dbReference type="SMART" id="SM00701">
    <property type="entry name" value="PGRP"/>
    <property type="match status" value="1"/>
</dbReference>
<evidence type="ECO:0000259" key="2">
    <source>
        <dbReference type="SMART" id="SM00644"/>
    </source>
</evidence>
<dbReference type="Pfam" id="PF01471">
    <property type="entry name" value="PG_binding_1"/>
    <property type="match status" value="1"/>
</dbReference>
<dbReference type="InterPro" id="IPR006619">
    <property type="entry name" value="PGRP_domain_met/bac"/>
</dbReference>
<dbReference type="InterPro" id="IPR002502">
    <property type="entry name" value="Amidase_domain"/>
</dbReference>
<dbReference type="PANTHER" id="PTHR11022:SF41">
    <property type="entry name" value="PEPTIDOGLYCAN-RECOGNITION PROTEIN LC-RELATED"/>
    <property type="match status" value="1"/>
</dbReference>
<dbReference type="InterPro" id="IPR036505">
    <property type="entry name" value="Amidase/PGRP_sf"/>
</dbReference>
<dbReference type="Pfam" id="PF01510">
    <property type="entry name" value="Amidase_2"/>
    <property type="match status" value="1"/>
</dbReference>
<dbReference type="SUPFAM" id="SSF47090">
    <property type="entry name" value="PGBD-like"/>
    <property type="match status" value="1"/>
</dbReference>
<feature type="domain" description="Peptidoglycan recognition protein family" evidence="3">
    <location>
        <begin position="2"/>
        <end position="131"/>
    </location>
</feature>
<dbReference type="Proteomes" id="UP001500908">
    <property type="component" value="Unassembled WGS sequence"/>
</dbReference>
<reference evidence="5" key="1">
    <citation type="journal article" date="2019" name="Int. J. Syst. Evol. Microbiol.">
        <title>The Global Catalogue of Microorganisms (GCM) 10K type strain sequencing project: providing services to taxonomists for standard genome sequencing and annotation.</title>
        <authorList>
            <consortium name="The Broad Institute Genomics Platform"/>
            <consortium name="The Broad Institute Genome Sequencing Center for Infectious Disease"/>
            <person name="Wu L."/>
            <person name="Ma J."/>
        </authorList>
    </citation>
    <scope>NUCLEOTIDE SEQUENCE [LARGE SCALE GENOMIC DNA]</scope>
    <source>
        <strain evidence="5">JCM 17137</strain>
    </source>
</reference>
<evidence type="ECO:0000259" key="3">
    <source>
        <dbReference type="SMART" id="SM00701"/>
    </source>
</evidence>
<evidence type="ECO:0000313" key="5">
    <source>
        <dbReference type="Proteomes" id="UP001500908"/>
    </source>
</evidence>
<dbReference type="SMART" id="SM00644">
    <property type="entry name" value="Ami_2"/>
    <property type="match status" value="1"/>
</dbReference>
<dbReference type="PANTHER" id="PTHR11022">
    <property type="entry name" value="PEPTIDOGLYCAN RECOGNITION PROTEIN"/>
    <property type="match status" value="1"/>
</dbReference>
<organism evidence="4 5">
    <name type="scientific">Salinactinospora qingdaonensis</name>
    <dbReference type="NCBI Taxonomy" id="702744"/>
    <lineage>
        <taxon>Bacteria</taxon>
        <taxon>Bacillati</taxon>
        <taxon>Actinomycetota</taxon>
        <taxon>Actinomycetes</taxon>
        <taxon>Streptosporangiales</taxon>
        <taxon>Nocardiopsidaceae</taxon>
        <taxon>Salinactinospora</taxon>
    </lineage>
</organism>
<name>A0ABP7FEZ1_9ACTN</name>